<evidence type="ECO:0008006" key="4">
    <source>
        <dbReference type="Google" id="ProtNLM"/>
    </source>
</evidence>
<protein>
    <recommendedName>
        <fullName evidence="4">Class III signal peptide</fullName>
    </recommendedName>
</protein>
<sequence length="61" mass="6845">MRRAQGALEYLFMMAIALMVIIIIYRVHPQSTSGNAEQLGETISNVTSNLTNQVKNEYSNL</sequence>
<organism evidence="2 3">
    <name type="scientific">Thermococcus barophilus</name>
    <dbReference type="NCBI Taxonomy" id="55802"/>
    <lineage>
        <taxon>Archaea</taxon>
        <taxon>Methanobacteriati</taxon>
        <taxon>Methanobacteriota</taxon>
        <taxon>Thermococci</taxon>
        <taxon>Thermococcales</taxon>
        <taxon>Thermococcaceae</taxon>
        <taxon>Thermococcus</taxon>
    </lineage>
</organism>
<accession>A0A0S1XCA3</accession>
<proteinExistence type="predicted"/>
<dbReference type="InterPro" id="IPR007166">
    <property type="entry name" value="Class3_signal_pept_motif"/>
</dbReference>
<dbReference type="EMBL" id="CP013050">
    <property type="protein sequence ID" value="ALM75372.1"/>
    <property type="molecule type" value="Genomic_DNA"/>
</dbReference>
<dbReference type="GeneID" id="87252523"/>
<dbReference type="RefSeq" id="WP_013467494.1">
    <property type="nucleotide sequence ID" value="NZ_CP013050.1"/>
</dbReference>
<gene>
    <name evidence="2" type="ORF">TBCH5v1_1455</name>
</gene>
<name>A0A0S1XCA3_THEBA</name>
<evidence type="ECO:0000313" key="2">
    <source>
        <dbReference type="EMBL" id="ALM75372.1"/>
    </source>
</evidence>
<keyword evidence="1" id="KW-0812">Transmembrane</keyword>
<keyword evidence="1" id="KW-0472">Membrane</keyword>
<evidence type="ECO:0000256" key="1">
    <source>
        <dbReference type="SAM" id="Phobius"/>
    </source>
</evidence>
<dbReference type="STRING" id="55802.TBCH5v1_1455"/>
<keyword evidence="1" id="KW-1133">Transmembrane helix</keyword>
<dbReference type="PATRIC" id="fig|55802.8.peg.1433"/>
<reference evidence="2 3" key="1">
    <citation type="journal article" date="2016" name="Genome Announc.">
        <title>Complete genome sequence of the hyperthermophilic and piezophilic archaeon Thermococcus barophilus Ch5, capable of growth at the expense of hydrogenogenesis from carbon monoxide and formate.</title>
        <authorList>
            <person name="Oger P."/>
            <person name="Sokolova T.G."/>
            <person name="Kozhevnikova D.A."/>
            <person name="Taranov E.A."/>
            <person name="Vannier P."/>
            <person name="Lee H.S."/>
            <person name="Kwon K.K."/>
            <person name="Kang S.G."/>
            <person name="Lee J.H."/>
            <person name="Bonch-Osmolovskaya E.A."/>
            <person name="Lebedinsky A.V."/>
        </authorList>
    </citation>
    <scope>NUCLEOTIDE SEQUENCE [LARGE SCALE GENOMIC DNA]</scope>
    <source>
        <strain evidence="3">Ch5</strain>
    </source>
</reference>
<dbReference type="AlphaFoldDB" id="A0A0S1XCA3"/>
<dbReference type="Proteomes" id="UP000066042">
    <property type="component" value="Chromosome"/>
</dbReference>
<evidence type="ECO:0000313" key="3">
    <source>
        <dbReference type="Proteomes" id="UP000066042"/>
    </source>
</evidence>
<dbReference type="Pfam" id="PF04021">
    <property type="entry name" value="Class_IIIsignal"/>
    <property type="match status" value="1"/>
</dbReference>
<feature type="transmembrane region" description="Helical" evidence="1">
    <location>
        <begin position="7"/>
        <end position="25"/>
    </location>
</feature>